<sequence>MQLFDPTLLPVGLLMLASADAFPSAQLAKRGVTYDTSCDIKYGSLTAKQYVEKGIDFMPSLAKAGQDGVNNVMQTFRWRTNETGWTRPNVTTDDFNRISASYRIIFGNLIVGGNPNFVEETKHHIDRLQLVSESLNRAAAYSGSRRPDLIVHCSDDWLKTSEPDKEHKYFPKEPTLPEGYEWFITFCKALFETQAQLQLDSQPQIWDLNPKKSTRTSKNYADNKVDQFHMPTFSRKIGFAFFHQFMHAHLFNSNTNEFKEQEFAGGQEDKVYGFDGVVGLVGVLVGAKDVAKSARNIENIWYWCLAVYFDEYKWHLGYPAPKITAKMTTATPAPTSTPGNRPHTMTAAENKTTQTPSLAVRGLSTLCTSKHEPSRTAGANAPVITDEPNRIDIGDMKAAEISSLASSIDVLQKAGWGEPRETHSSRASTIIVSSTGASATGA</sequence>
<accession>A0A6A6DP65</accession>
<feature type="signal peptide" evidence="2">
    <location>
        <begin position="1"/>
        <end position="21"/>
    </location>
</feature>
<feature type="compositionally biased region" description="Polar residues" evidence="1">
    <location>
        <begin position="425"/>
        <end position="442"/>
    </location>
</feature>
<evidence type="ECO:0000313" key="3">
    <source>
        <dbReference type="EMBL" id="KAF2179999.1"/>
    </source>
</evidence>
<keyword evidence="4" id="KW-1185">Reference proteome</keyword>
<dbReference type="EMBL" id="ML994660">
    <property type="protein sequence ID" value="KAF2179999.1"/>
    <property type="molecule type" value="Genomic_DNA"/>
</dbReference>
<evidence type="ECO:0000313" key="4">
    <source>
        <dbReference type="Proteomes" id="UP000800200"/>
    </source>
</evidence>
<feature type="chain" id="PRO_5025332634" evidence="2">
    <location>
        <begin position="22"/>
        <end position="442"/>
    </location>
</feature>
<keyword evidence="2" id="KW-0732">Signal</keyword>
<proteinExistence type="predicted"/>
<evidence type="ECO:0000256" key="2">
    <source>
        <dbReference type="SAM" id="SignalP"/>
    </source>
</evidence>
<reference evidence="3" key="1">
    <citation type="journal article" date="2020" name="Stud. Mycol.">
        <title>101 Dothideomycetes genomes: a test case for predicting lifestyles and emergence of pathogens.</title>
        <authorList>
            <person name="Haridas S."/>
            <person name="Albert R."/>
            <person name="Binder M."/>
            <person name="Bloem J."/>
            <person name="Labutti K."/>
            <person name="Salamov A."/>
            <person name="Andreopoulos B."/>
            <person name="Baker S."/>
            <person name="Barry K."/>
            <person name="Bills G."/>
            <person name="Bluhm B."/>
            <person name="Cannon C."/>
            <person name="Castanera R."/>
            <person name="Culley D."/>
            <person name="Daum C."/>
            <person name="Ezra D."/>
            <person name="Gonzalez J."/>
            <person name="Henrissat B."/>
            <person name="Kuo A."/>
            <person name="Liang C."/>
            <person name="Lipzen A."/>
            <person name="Lutzoni F."/>
            <person name="Magnuson J."/>
            <person name="Mondo S."/>
            <person name="Nolan M."/>
            <person name="Ohm R."/>
            <person name="Pangilinan J."/>
            <person name="Park H.-J."/>
            <person name="Ramirez L."/>
            <person name="Alfaro M."/>
            <person name="Sun H."/>
            <person name="Tritt A."/>
            <person name="Yoshinaga Y."/>
            <person name="Zwiers L.-H."/>
            <person name="Turgeon B."/>
            <person name="Goodwin S."/>
            <person name="Spatafora J."/>
            <person name="Crous P."/>
            <person name="Grigoriev I."/>
        </authorList>
    </citation>
    <scope>NUCLEOTIDE SEQUENCE</scope>
    <source>
        <strain evidence="3">CBS 207.26</strain>
    </source>
</reference>
<protein>
    <submittedName>
        <fullName evidence="3">Uncharacterized protein</fullName>
    </submittedName>
</protein>
<gene>
    <name evidence="3" type="ORF">K469DRAFT_796750</name>
</gene>
<feature type="region of interest" description="Disordered" evidence="1">
    <location>
        <begin position="417"/>
        <end position="442"/>
    </location>
</feature>
<dbReference type="OrthoDB" id="3798622at2759"/>
<dbReference type="Proteomes" id="UP000800200">
    <property type="component" value="Unassembled WGS sequence"/>
</dbReference>
<organism evidence="3 4">
    <name type="scientific">Zopfia rhizophila CBS 207.26</name>
    <dbReference type="NCBI Taxonomy" id="1314779"/>
    <lineage>
        <taxon>Eukaryota</taxon>
        <taxon>Fungi</taxon>
        <taxon>Dikarya</taxon>
        <taxon>Ascomycota</taxon>
        <taxon>Pezizomycotina</taxon>
        <taxon>Dothideomycetes</taxon>
        <taxon>Dothideomycetes incertae sedis</taxon>
        <taxon>Zopfiaceae</taxon>
        <taxon>Zopfia</taxon>
    </lineage>
</organism>
<evidence type="ECO:0000256" key="1">
    <source>
        <dbReference type="SAM" id="MobiDB-lite"/>
    </source>
</evidence>
<dbReference type="AlphaFoldDB" id="A0A6A6DP65"/>
<name>A0A6A6DP65_9PEZI</name>